<keyword evidence="1" id="KW-0472">Membrane</keyword>
<dbReference type="Proteomes" id="UP000316882">
    <property type="component" value="Unassembled WGS sequence"/>
</dbReference>
<organism evidence="2 3">
    <name type="scientific">Brevibacillus parabrevis</name>
    <dbReference type="NCBI Taxonomy" id="54914"/>
    <lineage>
        <taxon>Bacteria</taxon>
        <taxon>Bacillati</taxon>
        <taxon>Bacillota</taxon>
        <taxon>Bacilli</taxon>
        <taxon>Bacillales</taxon>
        <taxon>Paenibacillaceae</taxon>
        <taxon>Brevibacillus</taxon>
    </lineage>
</organism>
<comment type="caution">
    <text evidence="2">The sequence shown here is derived from an EMBL/GenBank/DDBJ whole genome shotgun (WGS) entry which is preliminary data.</text>
</comment>
<feature type="transmembrane region" description="Helical" evidence="1">
    <location>
        <begin position="147"/>
        <end position="165"/>
    </location>
</feature>
<dbReference type="STRING" id="54914.AV540_12315"/>
<evidence type="ECO:0008006" key="4">
    <source>
        <dbReference type="Google" id="ProtNLM"/>
    </source>
</evidence>
<dbReference type="InterPro" id="IPR025671">
    <property type="entry name" value="HXXEE"/>
</dbReference>
<keyword evidence="1" id="KW-0812">Transmembrane</keyword>
<evidence type="ECO:0000313" key="2">
    <source>
        <dbReference type="EMBL" id="GEB30561.1"/>
    </source>
</evidence>
<evidence type="ECO:0000256" key="1">
    <source>
        <dbReference type="SAM" id="Phobius"/>
    </source>
</evidence>
<accession>A0A4Y3PJC2</accession>
<feature type="transmembrane region" description="Helical" evidence="1">
    <location>
        <begin position="86"/>
        <end position="103"/>
    </location>
</feature>
<sequence length="178" mass="19805">MGELTHLIWLLLVVFVFHDLEEIIMVESWLRVKREQIMQKVPRGLQKWLEPSLSMSTAQFAVAVACIFAVLSAAVVLAAATLPQGTYLPLFLVCLHAMFLHVFTHLGHTIALRTYTPGVATAVILVLPYSVYTYVRLFEAGLVTWSLVWSTLPYCLLVVPILYAAHRIGQAAGSLVAR</sequence>
<keyword evidence="3" id="KW-1185">Reference proteome</keyword>
<dbReference type="AlphaFoldDB" id="A0A4Y3PJC2"/>
<protein>
    <recommendedName>
        <fullName evidence="4">HXXEE domain-containing protein</fullName>
    </recommendedName>
</protein>
<keyword evidence="1" id="KW-1133">Transmembrane helix</keyword>
<evidence type="ECO:0000313" key="3">
    <source>
        <dbReference type="Proteomes" id="UP000316882"/>
    </source>
</evidence>
<dbReference type="RefSeq" id="WP_122962847.1">
    <property type="nucleotide sequence ID" value="NZ_BJMH01000001.1"/>
</dbReference>
<reference evidence="2 3" key="1">
    <citation type="submission" date="2019-06" db="EMBL/GenBank/DDBJ databases">
        <title>Whole genome shotgun sequence of Brevibacillus parabrevis NBRC 12334.</title>
        <authorList>
            <person name="Hosoyama A."/>
            <person name="Uohara A."/>
            <person name="Ohji S."/>
            <person name="Ichikawa N."/>
        </authorList>
    </citation>
    <scope>NUCLEOTIDE SEQUENCE [LARGE SCALE GENOMIC DNA]</scope>
    <source>
        <strain evidence="2 3">NBRC 12334</strain>
    </source>
</reference>
<name>A0A4Y3PJC2_BREPA</name>
<proteinExistence type="predicted"/>
<feature type="transmembrane region" description="Helical" evidence="1">
    <location>
        <begin position="60"/>
        <end position="80"/>
    </location>
</feature>
<gene>
    <name evidence="2" type="ORF">BPA01_01410</name>
</gene>
<dbReference type="Pfam" id="PF13787">
    <property type="entry name" value="HXXEE"/>
    <property type="match status" value="1"/>
</dbReference>
<feature type="transmembrane region" description="Helical" evidence="1">
    <location>
        <begin position="6"/>
        <end position="30"/>
    </location>
</feature>
<feature type="transmembrane region" description="Helical" evidence="1">
    <location>
        <begin position="115"/>
        <end position="135"/>
    </location>
</feature>
<dbReference type="EMBL" id="BJMH01000001">
    <property type="protein sequence ID" value="GEB30561.1"/>
    <property type="molecule type" value="Genomic_DNA"/>
</dbReference>